<comment type="caution">
    <text evidence="2">The sequence shown here is derived from an EMBL/GenBank/DDBJ whole genome shotgun (WGS) entry which is preliminary data.</text>
</comment>
<proteinExistence type="predicted"/>
<protein>
    <submittedName>
        <fullName evidence="2">Uncharacterized protein</fullName>
    </submittedName>
</protein>
<organism evidence="2 3">
    <name type="scientific">Nelumbo nucifera</name>
    <name type="common">Sacred lotus</name>
    <dbReference type="NCBI Taxonomy" id="4432"/>
    <lineage>
        <taxon>Eukaryota</taxon>
        <taxon>Viridiplantae</taxon>
        <taxon>Streptophyta</taxon>
        <taxon>Embryophyta</taxon>
        <taxon>Tracheophyta</taxon>
        <taxon>Spermatophyta</taxon>
        <taxon>Magnoliopsida</taxon>
        <taxon>Proteales</taxon>
        <taxon>Nelumbonaceae</taxon>
        <taxon>Nelumbo</taxon>
    </lineage>
</organism>
<evidence type="ECO:0000313" key="2">
    <source>
        <dbReference type="EMBL" id="DAD30161.1"/>
    </source>
</evidence>
<evidence type="ECO:0000256" key="1">
    <source>
        <dbReference type="SAM" id="MobiDB-lite"/>
    </source>
</evidence>
<name>A0A822YFA5_NELNU</name>
<dbReference type="Proteomes" id="UP000607653">
    <property type="component" value="Unassembled WGS sequence"/>
</dbReference>
<dbReference type="AlphaFoldDB" id="A0A822YFA5"/>
<reference evidence="2 3" key="1">
    <citation type="journal article" date="2020" name="Mol. Biol. Evol.">
        <title>Distinct Expression and Methylation Patterns for Genes with Different Fates following a Single Whole-Genome Duplication in Flowering Plants.</title>
        <authorList>
            <person name="Shi T."/>
            <person name="Rahmani R.S."/>
            <person name="Gugger P.F."/>
            <person name="Wang M."/>
            <person name="Li H."/>
            <person name="Zhang Y."/>
            <person name="Li Z."/>
            <person name="Wang Q."/>
            <person name="Van de Peer Y."/>
            <person name="Marchal K."/>
            <person name="Chen J."/>
        </authorList>
    </citation>
    <scope>NUCLEOTIDE SEQUENCE [LARGE SCALE GENOMIC DNA]</scope>
    <source>
        <tissue evidence="2">Leaf</tissue>
    </source>
</reference>
<accession>A0A822YFA5</accession>
<keyword evidence="3" id="KW-1185">Reference proteome</keyword>
<dbReference type="EMBL" id="DUZY01000002">
    <property type="protein sequence ID" value="DAD30161.1"/>
    <property type="molecule type" value="Genomic_DNA"/>
</dbReference>
<evidence type="ECO:0000313" key="3">
    <source>
        <dbReference type="Proteomes" id="UP000607653"/>
    </source>
</evidence>
<feature type="compositionally biased region" description="Polar residues" evidence="1">
    <location>
        <begin position="14"/>
        <end position="27"/>
    </location>
</feature>
<sequence length="47" mass="4832">MPLPLPSSSPSSSRATLTGTSCQSTDGNPEAPLCGEEKTMINPLNIT</sequence>
<feature type="region of interest" description="Disordered" evidence="1">
    <location>
        <begin position="1"/>
        <end position="47"/>
    </location>
</feature>
<gene>
    <name evidence="2" type="ORF">HUJ06_031629</name>
</gene>